<protein>
    <submittedName>
        <fullName evidence="6 7">Serine/threonine-protein kinase</fullName>
    </submittedName>
</protein>
<dbReference type="KEGG" id="age:AA314_04065"/>
<evidence type="ECO:0000256" key="3">
    <source>
        <dbReference type="ARBA" id="ARBA00022777"/>
    </source>
</evidence>
<dbReference type="SUPFAM" id="SSF56112">
    <property type="entry name" value="Protein kinase-like (PK-like)"/>
    <property type="match status" value="1"/>
</dbReference>
<evidence type="ECO:0000259" key="5">
    <source>
        <dbReference type="PROSITE" id="PS50011"/>
    </source>
</evidence>
<dbReference type="AlphaFoldDB" id="A0AAC8Q7W4"/>
<dbReference type="PANTHER" id="PTHR43289">
    <property type="entry name" value="MITOGEN-ACTIVATED PROTEIN KINASE KINASE KINASE 20-RELATED"/>
    <property type="match status" value="1"/>
</dbReference>
<name>A0AAC8Q7W4_9BACT</name>
<evidence type="ECO:0000256" key="1">
    <source>
        <dbReference type="ARBA" id="ARBA00022679"/>
    </source>
</evidence>
<proteinExistence type="predicted"/>
<evidence type="ECO:0000313" key="9">
    <source>
        <dbReference type="Proteomes" id="UP000256345"/>
    </source>
</evidence>
<keyword evidence="1" id="KW-0808">Transferase</keyword>
<dbReference type="Gene3D" id="1.10.510.10">
    <property type="entry name" value="Transferase(Phosphotransferase) domain 1"/>
    <property type="match status" value="1"/>
</dbReference>
<keyword evidence="2" id="KW-0547">Nucleotide-binding</keyword>
<keyword evidence="3 6" id="KW-0418">Kinase</keyword>
<keyword evidence="4" id="KW-0067">ATP-binding</keyword>
<keyword evidence="6" id="KW-0723">Serine/threonine-protein kinase</keyword>
<dbReference type="PIRSF" id="PIRSF000654">
    <property type="entry name" value="Integrin-linked_kinase"/>
    <property type="match status" value="1"/>
</dbReference>
<accession>A0AAC8Q7W4</accession>
<dbReference type="InterPro" id="IPR000719">
    <property type="entry name" value="Prot_kinase_dom"/>
</dbReference>
<dbReference type="EMBL" id="QUMU01000008">
    <property type="protein sequence ID" value="REG28635.1"/>
    <property type="molecule type" value="Genomic_DNA"/>
</dbReference>
<dbReference type="RefSeq" id="WP_047856754.1">
    <property type="nucleotide sequence ID" value="NZ_CP011509.1"/>
</dbReference>
<feature type="domain" description="Protein kinase" evidence="5">
    <location>
        <begin position="11"/>
        <end position="282"/>
    </location>
</feature>
<dbReference type="EMBL" id="CP011509">
    <property type="protein sequence ID" value="AKJ02439.1"/>
    <property type="molecule type" value="Genomic_DNA"/>
</dbReference>
<dbReference type="PROSITE" id="PS50011">
    <property type="entry name" value="PROTEIN_KINASE_DOM"/>
    <property type="match status" value="1"/>
</dbReference>
<dbReference type="Proteomes" id="UP000256345">
    <property type="component" value="Unassembled WGS sequence"/>
</dbReference>
<evidence type="ECO:0000313" key="7">
    <source>
        <dbReference type="EMBL" id="REG28635.1"/>
    </source>
</evidence>
<dbReference type="Pfam" id="PF00069">
    <property type="entry name" value="Pkinase"/>
    <property type="match status" value="1"/>
</dbReference>
<evidence type="ECO:0000256" key="4">
    <source>
        <dbReference type="ARBA" id="ARBA00022840"/>
    </source>
</evidence>
<organism evidence="6 8">
    <name type="scientific">Archangium gephyra</name>
    <dbReference type="NCBI Taxonomy" id="48"/>
    <lineage>
        <taxon>Bacteria</taxon>
        <taxon>Pseudomonadati</taxon>
        <taxon>Myxococcota</taxon>
        <taxon>Myxococcia</taxon>
        <taxon>Myxococcales</taxon>
        <taxon>Cystobacterineae</taxon>
        <taxon>Archangiaceae</taxon>
        <taxon>Archangium</taxon>
    </lineage>
</organism>
<dbReference type="GO" id="GO:0005524">
    <property type="term" value="F:ATP binding"/>
    <property type="evidence" value="ECO:0007669"/>
    <property type="project" value="UniProtKB-KW"/>
</dbReference>
<dbReference type="PANTHER" id="PTHR43289:SF6">
    <property type="entry name" value="SERINE_THREONINE-PROTEIN KINASE NEKL-3"/>
    <property type="match status" value="1"/>
</dbReference>
<reference evidence="6 8" key="1">
    <citation type="submission" date="2015-05" db="EMBL/GenBank/DDBJ databases">
        <title>Genome assembly of Archangium gephyra DSM 2261.</title>
        <authorList>
            <person name="Sharma G."/>
            <person name="Subramanian S."/>
        </authorList>
    </citation>
    <scope>NUCLEOTIDE SEQUENCE [LARGE SCALE GENOMIC DNA]</scope>
    <source>
        <strain evidence="6 8">DSM 2261</strain>
    </source>
</reference>
<dbReference type="Proteomes" id="UP000035579">
    <property type="component" value="Chromosome"/>
</dbReference>
<dbReference type="CDD" id="cd14014">
    <property type="entry name" value="STKc_PknB_like"/>
    <property type="match status" value="1"/>
</dbReference>
<reference evidence="7 9" key="2">
    <citation type="submission" date="2018-08" db="EMBL/GenBank/DDBJ databases">
        <title>Genomic Encyclopedia of Archaeal and Bacterial Type Strains, Phase II (KMG-II): from individual species to whole genera.</title>
        <authorList>
            <person name="Goeker M."/>
        </authorList>
    </citation>
    <scope>NUCLEOTIDE SEQUENCE [LARGE SCALE GENOMIC DNA]</scope>
    <source>
        <strain evidence="7 9">DSM 2261</strain>
    </source>
</reference>
<evidence type="ECO:0000313" key="6">
    <source>
        <dbReference type="EMBL" id="AKJ02439.1"/>
    </source>
</evidence>
<gene>
    <name evidence="6" type="ORF">AA314_04065</name>
    <name evidence="7" type="ORF">ATI61_108172</name>
</gene>
<evidence type="ECO:0000256" key="2">
    <source>
        <dbReference type="ARBA" id="ARBA00022741"/>
    </source>
</evidence>
<dbReference type="SMART" id="SM00220">
    <property type="entry name" value="S_TKc"/>
    <property type="match status" value="1"/>
</dbReference>
<dbReference type="Gene3D" id="3.30.200.20">
    <property type="entry name" value="Phosphorylase Kinase, domain 1"/>
    <property type="match status" value="1"/>
</dbReference>
<dbReference type="InterPro" id="IPR008271">
    <property type="entry name" value="Ser/Thr_kinase_AS"/>
</dbReference>
<dbReference type="InterPro" id="IPR011009">
    <property type="entry name" value="Kinase-like_dom_sf"/>
</dbReference>
<dbReference type="PROSITE" id="PS00108">
    <property type="entry name" value="PROTEIN_KINASE_ST"/>
    <property type="match status" value="1"/>
</dbReference>
<sequence>MLSPGTRVGEYVIVRRVAVGATSDVYEGRHAARGEPVAVKVLSPTWCVHAEVVARFLNEARTLEEFQHPRLVKGLASGVLSEGPPFMVLEWLPVDLHQALARAGGRLPEPACARIIRQLAEVLAALHARGLVHRDLKPANVLLARQEPDAWEVKLADLGLAKRMAPQGTETPALPVSTAGNALLGTWDYMAPEQWIQSKSVDFRADVYALGVLWFQLLAGRLPFIGGEKSLMHEHLLAPPPLHLLEGLATGPTRAMVGRMLGKTMAERPTLDEVLARVSATVG</sequence>
<keyword evidence="9" id="KW-1185">Reference proteome</keyword>
<dbReference type="GO" id="GO:0004674">
    <property type="term" value="F:protein serine/threonine kinase activity"/>
    <property type="evidence" value="ECO:0007669"/>
    <property type="project" value="UniProtKB-KW"/>
</dbReference>
<evidence type="ECO:0000313" key="8">
    <source>
        <dbReference type="Proteomes" id="UP000035579"/>
    </source>
</evidence>